<dbReference type="GO" id="GO:0004252">
    <property type="term" value="F:serine-type endopeptidase activity"/>
    <property type="evidence" value="ECO:0007669"/>
    <property type="project" value="InterPro"/>
</dbReference>
<dbReference type="EMBL" id="BMMS01000021">
    <property type="protein sequence ID" value="GGO93751.1"/>
    <property type="molecule type" value="Genomic_DNA"/>
</dbReference>
<evidence type="ECO:0000256" key="4">
    <source>
        <dbReference type="ARBA" id="ARBA00013208"/>
    </source>
</evidence>
<evidence type="ECO:0000256" key="8">
    <source>
        <dbReference type="SAM" id="MobiDB-lite"/>
    </source>
</evidence>
<dbReference type="Gene3D" id="2.10.109.10">
    <property type="entry name" value="Umud Fragment, subunit A"/>
    <property type="match status" value="1"/>
</dbReference>
<reference evidence="10" key="2">
    <citation type="submission" date="2020-09" db="EMBL/GenBank/DDBJ databases">
        <authorList>
            <person name="Sun Q."/>
            <person name="Zhou Y."/>
        </authorList>
    </citation>
    <scope>NUCLEOTIDE SEQUENCE</scope>
    <source>
        <strain evidence="10">CGMCC 4.7201</strain>
    </source>
</reference>
<dbReference type="Proteomes" id="UP000641932">
    <property type="component" value="Unassembled WGS sequence"/>
</dbReference>
<sequence>MFTTGRIGSAAMDTGDRLSERDRTSAPGRKERSRFAVLRARYARGRGSRRREAAWVAVLCLTGLAVVNGFVAQPFLVPSGSMDNTLRVGDRILVNKLAYRFGNQVRRGDVVVFDGTGSFVQEGEFPRPNPVAELFRKGAGLVGFARPGETDYTKRVIGIAGDRVTCCDKRGRIEVNGVAVDERGNLYPGDAASGVPFDIVVPEGKLFVLGDHRSRSRDSRDHLGEPGGGMVPVGKVIGRADWIVWPLGRTGELKRPPGYTRVPDGAHG</sequence>
<dbReference type="InterPro" id="IPR019533">
    <property type="entry name" value="Peptidase_S26"/>
</dbReference>
<feature type="region of interest" description="Disordered" evidence="8">
    <location>
        <begin position="1"/>
        <end position="31"/>
    </location>
</feature>
<evidence type="ECO:0000313" key="11">
    <source>
        <dbReference type="Proteomes" id="UP000641932"/>
    </source>
</evidence>
<organism evidence="10 11">
    <name type="scientific">Wenjunlia tyrosinilytica</name>
    <dbReference type="NCBI Taxonomy" id="1544741"/>
    <lineage>
        <taxon>Bacteria</taxon>
        <taxon>Bacillati</taxon>
        <taxon>Actinomycetota</taxon>
        <taxon>Actinomycetes</taxon>
        <taxon>Kitasatosporales</taxon>
        <taxon>Streptomycetaceae</taxon>
        <taxon>Wenjunlia</taxon>
    </lineage>
</organism>
<feature type="domain" description="Peptidase S26" evidence="9">
    <location>
        <begin position="56"/>
        <end position="245"/>
    </location>
</feature>
<comment type="catalytic activity">
    <reaction evidence="1 7">
        <text>Cleavage of hydrophobic, N-terminal signal or leader sequences from secreted and periplasmic proteins.</text>
        <dbReference type="EC" id="3.4.21.89"/>
    </reaction>
</comment>
<evidence type="ECO:0000313" key="10">
    <source>
        <dbReference type="EMBL" id="GGO93751.1"/>
    </source>
</evidence>
<dbReference type="PRINTS" id="PR00727">
    <property type="entry name" value="LEADERPTASE"/>
</dbReference>
<dbReference type="GO" id="GO:0006465">
    <property type="term" value="P:signal peptide processing"/>
    <property type="evidence" value="ECO:0007669"/>
    <property type="project" value="InterPro"/>
</dbReference>
<accession>A0A917ZV22</accession>
<proteinExistence type="inferred from homology"/>
<dbReference type="AlphaFoldDB" id="A0A917ZV22"/>
<keyword evidence="7" id="KW-1133">Transmembrane helix</keyword>
<comment type="caution">
    <text evidence="10">The sequence shown here is derived from an EMBL/GenBank/DDBJ whole genome shotgun (WGS) entry which is preliminary data.</text>
</comment>
<evidence type="ECO:0000256" key="7">
    <source>
        <dbReference type="RuleBase" id="RU362042"/>
    </source>
</evidence>
<feature type="compositionally biased region" description="Basic and acidic residues" evidence="8">
    <location>
        <begin position="14"/>
        <end position="31"/>
    </location>
</feature>
<comment type="subcellular location">
    <subcellularLocation>
        <location evidence="2">Cell membrane</location>
        <topology evidence="2">Single-pass type II membrane protein</topology>
    </subcellularLocation>
    <subcellularLocation>
        <location evidence="7">Membrane</location>
        <topology evidence="7">Single-pass type II membrane protein</topology>
    </subcellularLocation>
</comment>
<feature type="active site" evidence="6">
    <location>
        <position position="81"/>
    </location>
</feature>
<name>A0A917ZV22_9ACTN</name>
<dbReference type="NCBIfam" id="TIGR02227">
    <property type="entry name" value="sigpep_I_bact"/>
    <property type="match status" value="1"/>
</dbReference>
<keyword evidence="5 7" id="KW-0378">Hydrolase</keyword>
<keyword evidence="7" id="KW-0472">Membrane</keyword>
<evidence type="ECO:0000256" key="2">
    <source>
        <dbReference type="ARBA" id="ARBA00004401"/>
    </source>
</evidence>
<dbReference type="EC" id="3.4.21.89" evidence="4 7"/>
<keyword evidence="11" id="KW-1185">Reference proteome</keyword>
<evidence type="ECO:0000256" key="1">
    <source>
        <dbReference type="ARBA" id="ARBA00000677"/>
    </source>
</evidence>
<evidence type="ECO:0000256" key="5">
    <source>
        <dbReference type="ARBA" id="ARBA00022801"/>
    </source>
</evidence>
<evidence type="ECO:0000256" key="3">
    <source>
        <dbReference type="ARBA" id="ARBA00009370"/>
    </source>
</evidence>
<protein>
    <recommendedName>
        <fullName evidence="4 7">Signal peptidase I</fullName>
        <ecNumber evidence="4 7">3.4.21.89</ecNumber>
    </recommendedName>
</protein>
<feature type="active site" evidence="6">
    <location>
        <position position="154"/>
    </location>
</feature>
<evidence type="ECO:0000259" key="9">
    <source>
        <dbReference type="Pfam" id="PF10502"/>
    </source>
</evidence>
<keyword evidence="7" id="KW-0812">Transmembrane</keyword>
<dbReference type="PANTHER" id="PTHR43390">
    <property type="entry name" value="SIGNAL PEPTIDASE I"/>
    <property type="match status" value="1"/>
</dbReference>
<comment type="similarity">
    <text evidence="3 7">Belongs to the peptidase S26 family.</text>
</comment>
<dbReference type="InterPro" id="IPR000223">
    <property type="entry name" value="Pept_S26A_signal_pept_1"/>
</dbReference>
<feature type="transmembrane region" description="Helical" evidence="7">
    <location>
        <begin position="53"/>
        <end position="76"/>
    </location>
</feature>
<evidence type="ECO:0000256" key="6">
    <source>
        <dbReference type="PIRSR" id="PIRSR600223-1"/>
    </source>
</evidence>
<dbReference type="GO" id="GO:0005886">
    <property type="term" value="C:plasma membrane"/>
    <property type="evidence" value="ECO:0007669"/>
    <property type="project" value="UniProtKB-SubCell"/>
</dbReference>
<dbReference type="InterPro" id="IPR036286">
    <property type="entry name" value="LexA/Signal_pep-like_sf"/>
</dbReference>
<keyword evidence="7" id="KW-0645">Protease</keyword>
<dbReference type="PANTHER" id="PTHR43390:SF1">
    <property type="entry name" value="CHLOROPLAST PROCESSING PEPTIDASE"/>
    <property type="match status" value="1"/>
</dbReference>
<dbReference type="CDD" id="cd06530">
    <property type="entry name" value="S26_SPase_I"/>
    <property type="match status" value="1"/>
</dbReference>
<dbReference type="Pfam" id="PF10502">
    <property type="entry name" value="Peptidase_S26"/>
    <property type="match status" value="1"/>
</dbReference>
<dbReference type="GO" id="GO:0009003">
    <property type="term" value="F:signal peptidase activity"/>
    <property type="evidence" value="ECO:0007669"/>
    <property type="project" value="UniProtKB-EC"/>
</dbReference>
<dbReference type="PROSITE" id="PS00761">
    <property type="entry name" value="SPASE_I_3"/>
    <property type="match status" value="1"/>
</dbReference>
<dbReference type="InterPro" id="IPR019758">
    <property type="entry name" value="Pept_S26A_signal_pept_1_CS"/>
</dbReference>
<dbReference type="SUPFAM" id="SSF51306">
    <property type="entry name" value="LexA/Signal peptidase"/>
    <property type="match status" value="1"/>
</dbReference>
<reference evidence="10" key="1">
    <citation type="journal article" date="2014" name="Int. J. Syst. Evol. Microbiol.">
        <title>Complete genome sequence of Corynebacterium casei LMG S-19264T (=DSM 44701T), isolated from a smear-ripened cheese.</title>
        <authorList>
            <consortium name="US DOE Joint Genome Institute (JGI-PGF)"/>
            <person name="Walter F."/>
            <person name="Albersmeier A."/>
            <person name="Kalinowski J."/>
            <person name="Ruckert C."/>
        </authorList>
    </citation>
    <scope>NUCLEOTIDE SEQUENCE</scope>
    <source>
        <strain evidence="10">CGMCC 4.7201</strain>
    </source>
</reference>
<gene>
    <name evidence="10" type="ORF">GCM10012280_46990</name>
</gene>